<dbReference type="AlphaFoldDB" id="X1AVL3"/>
<name>X1AVL3_9ZZZZ</name>
<sequence>MSSNHKIDRSKQKKEIIEELGFYKSIILKKMDNDDFKSALSKIDSALTLLNDYQTEFDLEKETKNFTQLQQKLQVEFDEHRNLYIRRYSNLRKETLTEANLENFIKLLAMLKNEVDDSLNQYSLYDLQDNINTYFTYIKKLYTIISSYKVLNYNDASGKMLSFMKEARSENFPNLKELVTNIYQNLLLLQFESMAKTYDKLSITEISEKLSISP</sequence>
<evidence type="ECO:0000259" key="1">
    <source>
        <dbReference type="PROSITE" id="PS50069"/>
    </source>
</evidence>
<dbReference type="PROSITE" id="PS50069">
    <property type="entry name" value="CULLIN_2"/>
    <property type="match status" value="1"/>
</dbReference>
<evidence type="ECO:0000313" key="2">
    <source>
        <dbReference type="EMBL" id="GAG86760.1"/>
    </source>
</evidence>
<dbReference type="EMBL" id="BART01012901">
    <property type="protein sequence ID" value="GAG86760.1"/>
    <property type="molecule type" value="Genomic_DNA"/>
</dbReference>
<organism evidence="2">
    <name type="scientific">marine sediment metagenome</name>
    <dbReference type="NCBI Taxonomy" id="412755"/>
    <lineage>
        <taxon>unclassified sequences</taxon>
        <taxon>metagenomes</taxon>
        <taxon>ecological metagenomes</taxon>
    </lineage>
</organism>
<dbReference type="InterPro" id="IPR016158">
    <property type="entry name" value="Cullin_homology"/>
</dbReference>
<comment type="caution">
    <text evidence="2">The sequence shown here is derived from an EMBL/GenBank/DDBJ whole genome shotgun (WGS) entry which is preliminary data.</text>
</comment>
<accession>X1AVL3</accession>
<proteinExistence type="predicted"/>
<feature type="domain" description="Cullin family profile" evidence="1">
    <location>
        <begin position="1"/>
        <end position="214"/>
    </location>
</feature>
<protein>
    <recommendedName>
        <fullName evidence="1">Cullin family profile domain-containing protein</fullName>
    </recommendedName>
</protein>
<gene>
    <name evidence="2" type="ORF">S01H4_26671</name>
</gene>
<reference evidence="2" key="1">
    <citation type="journal article" date="2014" name="Front. Microbiol.">
        <title>High frequency of phylogenetically diverse reductive dehalogenase-homologous genes in deep subseafloor sedimentary metagenomes.</title>
        <authorList>
            <person name="Kawai M."/>
            <person name="Futagami T."/>
            <person name="Toyoda A."/>
            <person name="Takaki Y."/>
            <person name="Nishi S."/>
            <person name="Hori S."/>
            <person name="Arai W."/>
            <person name="Tsubouchi T."/>
            <person name="Morono Y."/>
            <person name="Uchiyama I."/>
            <person name="Ito T."/>
            <person name="Fujiyama A."/>
            <person name="Inagaki F."/>
            <person name="Takami H."/>
        </authorList>
    </citation>
    <scope>NUCLEOTIDE SEQUENCE</scope>
    <source>
        <strain evidence="2">Expedition CK06-06</strain>
    </source>
</reference>